<dbReference type="SUPFAM" id="SSF53098">
    <property type="entry name" value="Ribonuclease H-like"/>
    <property type="match status" value="1"/>
</dbReference>
<dbReference type="InterPro" id="IPR012337">
    <property type="entry name" value="RNaseH-like_sf"/>
</dbReference>
<dbReference type="CDD" id="cd16964">
    <property type="entry name" value="YqgF"/>
    <property type="match status" value="1"/>
</dbReference>
<keyword evidence="4 5" id="KW-0378">Hydrolase</keyword>
<dbReference type="InterPro" id="IPR037027">
    <property type="entry name" value="YqgF/RNaseH-like_dom_sf"/>
</dbReference>
<comment type="subcellular location">
    <subcellularLocation>
        <location evidence="5">Cytoplasm</location>
    </subcellularLocation>
</comment>
<dbReference type="HAMAP" id="MF_00651">
    <property type="entry name" value="Nuclease_YqgF"/>
    <property type="match status" value="1"/>
</dbReference>
<evidence type="ECO:0000256" key="1">
    <source>
        <dbReference type="ARBA" id="ARBA00022490"/>
    </source>
</evidence>
<dbReference type="RefSeq" id="WP_263817947.1">
    <property type="nucleotide sequence ID" value="NZ_JAOXHJ010000004.1"/>
</dbReference>
<comment type="caution">
    <text evidence="7">The sequence shown here is derived from an EMBL/GenBank/DDBJ whole genome shotgun (WGS) entry which is preliminary data.</text>
</comment>
<dbReference type="PANTHER" id="PTHR33317">
    <property type="entry name" value="POLYNUCLEOTIDYL TRANSFERASE, RIBONUCLEASE H-LIKE SUPERFAMILY PROTEIN"/>
    <property type="match status" value="1"/>
</dbReference>
<proteinExistence type="inferred from homology"/>
<evidence type="ECO:0000256" key="5">
    <source>
        <dbReference type="HAMAP-Rule" id="MF_00651"/>
    </source>
</evidence>
<keyword evidence="1 5" id="KW-0963">Cytoplasm</keyword>
<name>A0ABT3BPL1_9BACT</name>
<dbReference type="SMART" id="SM00732">
    <property type="entry name" value="YqgFc"/>
    <property type="match status" value="1"/>
</dbReference>
<comment type="function">
    <text evidence="5">Could be a nuclease involved in processing of the 5'-end of pre-16S rRNA.</text>
</comment>
<evidence type="ECO:0000313" key="7">
    <source>
        <dbReference type="EMBL" id="MCV3754144.1"/>
    </source>
</evidence>
<protein>
    <recommendedName>
        <fullName evidence="5">Putative pre-16S rRNA nuclease</fullName>
        <ecNumber evidence="5">3.1.-.-</ecNumber>
    </recommendedName>
</protein>
<feature type="domain" description="YqgF/RNase H-like" evidence="6">
    <location>
        <begin position="1"/>
        <end position="109"/>
    </location>
</feature>
<dbReference type="EMBL" id="JAOXHJ010000004">
    <property type="protein sequence ID" value="MCV3754144.1"/>
    <property type="molecule type" value="Genomic_DNA"/>
</dbReference>
<comment type="similarity">
    <text evidence="5">Belongs to the YqgF HJR family.</text>
</comment>
<keyword evidence="8" id="KW-1185">Reference proteome</keyword>
<keyword evidence="2 5" id="KW-0690">Ribosome biogenesis</keyword>
<evidence type="ECO:0000313" key="8">
    <source>
        <dbReference type="Proteomes" id="UP001207252"/>
    </source>
</evidence>
<dbReference type="InterPro" id="IPR005227">
    <property type="entry name" value="YqgF"/>
</dbReference>
<evidence type="ECO:0000259" key="6">
    <source>
        <dbReference type="SMART" id="SM00732"/>
    </source>
</evidence>
<reference evidence="7 8" key="1">
    <citation type="journal article" date="2020" name="Int. J. Syst. Evol. Microbiol.">
        <title>Ureaplasma miroungigenitalium sp. nov. isolated from northern elephant seals (Mirounga angustirostris) and Ureaplasma zalophigenitalium sp. nov. isolated from California sea lions (Zalophus californianus).</title>
        <authorList>
            <person name="Volokhov D.V."/>
            <person name="Gulland F.M."/>
            <person name="Gao Y."/>
            <person name="Chizhikov V.E."/>
        </authorList>
    </citation>
    <scope>NUCLEOTIDE SEQUENCE [LARGE SCALE GENOMIC DNA]</scope>
    <source>
        <strain evidence="7 8">CSL7644-GEN</strain>
    </source>
</reference>
<sequence>MRKLAIDFGTKVCGFAISDELGIIASPLCDFAYPNNDVSLILEKIDEIIQTYQYSIDTIVLGYPTNAFDGSKNPRSLLVESFYEHLKGHLKDRSVKIILVDERFSTRIATQRLKDLQIKAAKRKKVKDKMAAVVILESFLHR</sequence>
<evidence type="ECO:0000256" key="4">
    <source>
        <dbReference type="ARBA" id="ARBA00022801"/>
    </source>
</evidence>
<dbReference type="NCBIfam" id="TIGR00250">
    <property type="entry name" value="RNAse_H_YqgF"/>
    <property type="match status" value="1"/>
</dbReference>
<organism evidence="7 8">
    <name type="scientific">Ureaplasma zalophigenitalium</name>
    <dbReference type="NCBI Taxonomy" id="907723"/>
    <lineage>
        <taxon>Bacteria</taxon>
        <taxon>Bacillati</taxon>
        <taxon>Mycoplasmatota</taxon>
        <taxon>Mycoplasmoidales</taxon>
        <taxon>Mycoplasmoidaceae</taxon>
        <taxon>Ureaplasma</taxon>
    </lineage>
</organism>
<dbReference type="InterPro" id="IPR006641">
    <property type="entry name" value="YqgF/RNaseH-like_dom"/>
</dbReference>
<dbReference type="PANTHER" id="PTHR33317:SF4">
    <property type="entry name" value="POLYNUCLEOTIDYL TRANSFERASE, RIBONUCLEASE H-LIKE SUPERFAMILY PROTEIN"/>
    <property type="match status" value="1"/>
</dbReference>
<accession>A0ABT3BPL1</accession>
<gene>
    <name evidence="7" type="primary">ruvX</name>
    <name evidence="7" type="ORF">OF365_02030</name>
</gene>
<keyword evidence="3 5" id="KW-0540">Nuclease</keyword>
<dbReference type="EC" id="3.1.-.-" evidence="5"/>
<dbReference type="Gene3D" id="3.30.420.140">
    <property type="entry name" value="YqgF/RNase H-like domain"/>
    <property type="match status" value="1"/>
</dbReference>
<dbReference type="Pfam" id="PF03652">
    <property type="entry name" value="RuvX"/>
    <property type="match status" value="1"/>
</dbReference>
<dbReference type="Proteomes" id="UP001207252">
    <property type="component" value="Unassembled WGS sequence"/>
</dbReference>
<evidence type="ECO:0000256" key="2">
    <source>
        <dbReference type="ARBA" id="ARBA00022517"/>
    </source>
</evidence>
<evidence type="ECO:0000256" key="3">
    <source>
        <dbReference type="ARBA" id="ARBA00022722"/>
    </source>
</evidence>